<evidence type="ECO:0000256" key="8">
    <source>
        <dbReference type="ARBA" id="ARBA00023098"/>
    </source>
</evidence>
<keyword evidence="6" id="KW-0276">Fatty acid metabolism</keyword>
<sequence>MDPRHLAAAITDGPTGARRRAWIAAVAFPERVLGRSHEEEYAASLHKTALLLSFFAQHDIKNVDDQEAISEALGAVLPLDMHRKMYVPALRISMSPDQWARWSASPHRFIGAYAQTELGASPSSHLREPRRVGHGSNVRAIETTATYDADRGDFDLHSPTLTSRKWWPGGLGKTATFAVVYARLLHAGTDYGVHAFHVQLRHEMTHKSLEGVTLGDIGAKVGFNGVDNGFCAFDHVRVPKDGLLLGAARVAWSATGELQPAPASAPAQWGYFTMVKTRVFLVGKAARFLARALAITLPEVAGRPAVARMLYPSVGLALAAAFAGQALHQLYQRVLLARDVPELRRLHALSSGLKALVTTRAVDGIDACVRAGGYDLRLGHAVPYLRAEIVGSVTYEGTFDVLVLQHGAALRKSPPLSVTRRTWRLDEPDDVVALFERRVQNLRDARGKSAFWTTKLSVAASELQLLLALRDAAVAQADAPTCRVLWKLWQLLAFQWMVESLHEFRAEGMLSSAQGDALVPTIEAAAQDLDDNILNVVAAWGFTEKEKRLLHAKL</sequence>
<evidence type="ECO:0000313" key="14">
    <source>
        <dbReference type="Proteomes" id="UP000243579"/>
    </source>
</evidence>
<dbReference type="GO" id="GO:0005777">
    <property type="term" value="C:peroxisome"/>
    <property type="evidence" value="ECO:0007669"/>
    <property type="project" value="UniProtKB-SubCell"/>
</dbReference>
<protein>
    <submittedName>
        <fullName evidence="13">Peroxisomal acyl-coenzyme A oxidase 1</fullName>
    </submittedName>
</protein>
<evidence type="ECO:0000256" key="5">
    <source>
        <dbReference type="ARBA" id="ARBA00022827"/>
    </source>
</evidence>
<evidence type="ECO:0000256" key="7">
    <source>
        <dbReference type="ARBA" id="ARBA00023002"/>
    </source>
</evidence>
<dbReference type="EMBL" id="JNBR01000636">
    <property type="protein sequence ID" value="OQR90342.1"/>
    <property type="molecule type" value="Genomic_DNA"/>
</dbReference>
<dbReference type="GO" id="GO:0003997">
    <property type="term" value="F:acyl-CoA oxidase activity"/>
    <property type="evidence" value="ECO:0007669"/>
    <property type="project" value="InterPro"/>
</dbReference>
<comment type="subcellular location">
    <subcellularLocation>
        <location evidence="2">Peroxisome</location>
    </subcellularLocation>
</comment>
<gene>
    <name evidence="13" type="ORF">ACHHYP_05591</name>
</gene>
<comment type="cofactor">
    <cofactor evidence="1">
        <name>FAD</name>
        <dbReference type="ChEBI" id="CHEBI:57692"/>
    </cofactor>
</comment>
<evidence type="ECO:0000256" key="4">
    <source>
        <dbReference type="ARBA" id="ARBA00022630"/>
    </source>
</evidence>
<evidence type="ECO:0000256" key="1">
    <source>
        <dbReference type="ARBA" id="ARBA00001974"/>
    </source>
</evidence>
<dbReference type="Gene3D" id="2.40.110.10">
    <property type="entry name" value="Butyryl-CoA Dehydrogenase, subunit A, domain 2"/>
    <property type="match status" value="1"/>
</dbReference>
<evidence type="ECO:0000256" key="6">
    <source>
        <dbReference type="ARBA" id="ARBA00022832"/>
    </source>
</evidence>
<proteinExistence type="inferred from homology"/>
<organism evidence="13 14">
    <name type="scientific">Achlya hypogyna</name>
    <name type="common">Oomycete</name>
    <name type="synonym">Protoachlya hypogyna</name>
    <dbReference type="NCBI Taxonomy" id="1202772"/>
    <lineage>
        <taxon>Eukaryota</taxon>
        <taxon>Sar</taxon>
        <taxon>Stramenopiles</taxon>
        <taxon>Oomycota</taxon>
        <taxon>Saprolegniomycetes</taxon>
        <taxon>Saprolegniales</taxon>
        <taxon>Achlyaceae</taxon>
        <taxon>Achlya</taxon>
    </lineage>
</organism>
<dbReference type="InterPro" id="IPR029320">
    <property type="entry name" value="Acyl-CoA_ox_N"/>
</dbReference>
<dbReference type="GO" id="GO:0005504">
    <property type="term" value="F:fatty acid binding"/>
    <property type="evidence" value="ECO:0007669"/>
    <property type="project" value="TreeGrafter"/>
</dbReference>
<dbReference type="PANTHER" id="PTHR10909:SF250">
    <property type="entry name" value="PEROXISOMAL ACYL-COENZYME A OXIDASE 1"/>
    <property type="match status" value="1"/>
</dbReference>
<name>A0A1V9YXB7_ACHHY</name>
<keyword evidence="4" id="KW-0285">Flavoprotein</keyword>
<evidence type="ECO:0000259" key="12">
    <source>
        <dbReference type="Pfam" id="PF22924"/>
    </source>
</evidence>
<feature type="domain" description="Acyl-coenzyme A oxidase N-terminal" evidence="11">
    <location>
        <begin position="35"/>
        <end position="103"/>
    </location>
</feature>
<dbReference type="InterPro" id="IPR012258">
    <property type="entry name" value="Acyl-CoA_oxidase"/>
</dbReference>
<dbReference type="SUPFAM" id="SSF56645">
    <property type="entry name" value="Acyl-CoA dehydrogenase NM domain-like"/>
    <property type="match status" value="1"/>
</dbReference>
<dbReference type="InterPro" id="IPR036250">
    <property type="entry name" value="AcylCo_DH-like_C"/>
</dbReference>
<dbReference type="STRING" id="1202772.A0A1V9YXB7"/>
<comment type="similarity">
    <text evidence="3">Belongs to the acyl-CoA oxidase family.</text>
</comment>
<evidence type="ECO:0000256" key="3">
    <source>
        <dbReference type="ARBA" id="ARBA00006288"/>
    </source>
</evidence>
<dbReference type="GO" id="GO:0033540">
    <property type="term" value="P:fatty acid beta-oxidation using acyl-CoA oxidase"/>
    <property type="evidence" value="ECO:0007669"/>
    <property type="project" value="TreeGrafter"/>
</dbReference>
<comment type="caution">
    <text evidence="13">The sequence shown here is derived from an EMBL/GenBank/DDBJ whole genome shotgun (WGS) entry which is preliminary data.</text>
</comment>
<dbReference type="Gene3D" id="1.10.540.10">
    <property type="entry name" value="Acyl-CoA dehydrogenase/oxidase, N-terminal domain"/>
    <property type="match status" value="1"/>
</dbReference>
<evidence type="ECO:0000259" key="11">
    <source>
        <dbReference type="Pfam" id="PF14749"/>
    </source>
</evidence>
<dbReference type="FunFam" id="2.40.110.10:FF:000075">
    <property type="entry name" value="Acyl-coenzyme A oxidase"/>
    <property type="match status" value="1"/>
</dbReference>
<dbReference type="Proteomes" id="UP000243579">
    <property type="component" value="Unassembled WGS sequence"/>
</dbReference>
<dbReference type="InterPro" id="IPR046373">
    <property type="entry name" value="Acyl-CoA_Oxase/DH_mid-dom_sf"/>
</dbReference>
<dbReference type="InterPro" id="IPR002655">
    <property type="entry name" value="Acyl-CoA_oxidase_C"/>
</dbReference>
<keyword evidence="8" id="KW-0443">Lipid metabolism</keyword>
<keyword evidence="5" id="KW-0274">FAD</keyword>
<dbReference type="InterPro" id="IPR055060">
    <property type="entry name" value="ACOX_C_alpha1"/>
</dbReference>
<dbReference type="InterPro" id="IPR009100">
    <property type="entry name" value="AcylCoA_DH/oxidase_NM_dom_sf"/>
</dbReference>
<dbReference type="GO" id="GO:0071949">
    <property type="term" value="F:FAD binding"/>
    <property type="evidence" value="ECO:0007669"/>
    <property type="project" value="InterPro"/>
</dbReference>
<dbReference type="Pfam" id="PF01756">
    <property type="entry name" value="ACOX"/>
    <property type="match status" value="1"/>
</dbReference>
<evidence type="ECO:0000256" key="9">
    <source>
        <dbReference type="ARBA" id="ARBA00023140"/>
    </source>
</evidence>
<keyword evidence="9" id="KW-0576">Peroxisome</keyword>
<feature type="domain" description="Acyl-CoA oxidase C-terminal" evidence="10">
    <location>
        <begin position="443"/>
        <end position="544"/>
    </location>
</feature>
<dbReference type="OrthoDB" id="538336at2759"/>
<evidence type="ECO:0000259" key="10">
    <source>
        <dbReference type="Pfam" id="PF01756"/>
    </source>
</evidence>
<keyword evidence="7" id="KW-0560">Oxidoreductase</keyword>
<feature type="domain" description="Acyl-CoA oxidase C-alpha1" evidence="12">
    <location>
        <begin position="306"/>
        <end position="410"/>
    </location>
</feature>
<evidence type="ECO:0000313" key="13">
    <source>
        <dbReference type="EMBL" id="OQR90342.1"/>
    </source>
</evidence>
<dbReference type="GO" id="GO:0055088">
    <property type="term" value="P:lipid homeostasis"/>
    <property type="evidence" value="ECO:0007669"/>
    <property type="project" value="TreeGrafter"/>
</dbReference>
<dbReference type="SUPFAM" id="SSF47203">
    <property type="entry name" value="Acyl-CoA dehydrogenase C-terminal domain-like"/>
    <property type="match status" value="2"/>
</dbReference>
<accession>A0A1V9YXB7</accession>
<keyword evidence="14" id="KW-1185">Reference proteome</keyword>
<dbReference type="PANTHER" id="PTHR10909">
    <property type="entry name" value="ELECTRON TRANSPORT OXIDOREDUCTASE"/>
    <property type="match status" value="1"/>
</dbReference>
<dbReference type="Pfam" id="PF14749">
    <property type="entry name" value="Acyl-CoA_ox_N"/>
    <property type="match status" value="1"/>
</dbReference>
<dbReference type="InterPro" id="IPR037069">
    <property type="entry name" value="AcylCoA_DH/ox_N_sf"/>
</dbReference>
<dbReference type="AlphaFoldDB" id="A0A1V9YXB7"/>
<evidence type="ECO:0000256" key="2">
    <source>
        <dbReference type="ARBA" id="ARBA00004275"/>
    </source>
</evidence>
<dbReference type="Gene3D" id="1.20.140.10">
    <property type="entry name" value="Butyryl-CoA Dehydrogenase, subunit A, domain 3"/>
    <property type="match status" value="2"/>
</dbReference>
<dbReference type="Pfam" id="PF22924">
    <property type="entry name" value="ACOX_C_alpha1"/>
    <property type="match status" value="1"/>
</dbReference>
<reference evidence="13 14" key="1">
    <citation type="journal article" date="2014" name="Genome Biol. Evol.">
        <title>The secreted proteins of Achlya hypogyna and Thraustotheca clavata identify the ancestral oomycete secretome and reveal gene acquisitions by horizontal gene transfer.</title>
        <authorList>
            <person name="Misner I."/>
            <person name="Blouin N."/>
            <person name="Leonard G."/>
            <person name="Richards T.A."/>
            <person name="Lane C.E."/>
        </authorList>
    </citation>
    <scope>NUCLEOTIDE SEQUENCE [LARGE SCALE GENOMIC DNA]</scope>
    <source>
        <strain evidence="13 14">ATCC 48635</strain>
    </source>
</reference>